<dbReference type="OrthoDB" id="9791537at2"/>
<protein>
    <submittedName>
        <fullName evidence="2">HTH-type transcriptional regulator</fullName>
    </submittedName>
</protein>
<dbReference type="SUPFAM" id="SSF47413">
    <property type="entry name" value="lambda repressor-like DNA-binding domains"/>
    <property type="match status" value="1"/>
</dbReference>
<gene>
    <name evidence="2" type="ORF">NCTC13315_02860</name>
</gene>
<accession>A0A378JT86</accession>
<feature type="domain" description="HTH cro/C1-type" evidence="1">
    <location>
        <begin position="24"/>
        <end position="65"/>
    </location>
</feature>
<name>A0A378JT86_9GAMM</name>
<organism evidence="2 3">
    <name type="scientific">Legionella beliardensis</name>
    <dbReference type="NCBI Taxonomy" id="91822"/>
    <lineage>
        <taxon>Bacteria</taxon>
        <taxon>Pseudomonadati</taxon>
        <taxon>Pseudomonadota</taxon>
        <taxon>Gammaproteobacteria</taxon>
        <taxon>Legionellales</taxon>
        <taxon>Legionellaceae</taxon>
        <taxon>Legionella</taxon>
    </lineage>
</organism>
<evidence type="ECO:0000313" key="3">
    <source>
        <dbReference type="Proteomes" id="UP000254968"/>
    </source>
</evidence>
<dbReference type="AlphaFoldDB" id="A0A378JT86"/>
<dbReference type="GO" id="GO:0003677">
    <property type="term" value="F:DNA binding"/>
    <property type="evidence" value="ECO:0007669"/>
    <property type="project" value="InterPro"/>
</dbReference>
<evidence type="ECO:0000259" key="1">
    <source>
        <dbReference type="PROSITE" id="PS50943"/>
    </source>
</evidence>
<dbReference type="InterPro" id="IPR010982">
    <property type="entry name" value="Lambda_DNA-bd_dom_sf"/>
</dbReference>
<evidence type="ECO:0000313" key="2">
    <source>
        <dbReference type="EMBL" id="STX55488.1"/>
    </source>
</evidence>
<dbReference type="Proteomes" id="UP000254968">
    <property type="component" value="Unassembled WGS sequence"/>
</dbReference>
<reference evidence="2 3" key="1">
    <citation type="submission" date="2018-06" db="EMBL/GenBank/DDBJ databases">
        <authorList>
            <consortium name="Pathogen Informatics"/>
            <person name="Doyle S."/>
        </authorList>
    </citation>
    <scope>NUCLEOTIDE SEQUENCE [LARGE SCALE GENOMIC DNA]</scope>
    <source>
        <strain evidence="2 3">NCTC13315</strain>
    </source>
</reference>
<dbReference type="RefSeq" id="WP_115304133.1">
    <property type="nucleotide sequence ID" value="NZ_CAAAHO010000010.1"/>
</dbReference>
<keyword evidence="3" id="KW-1185">Reference proteome</keyword>
<dbReference type="PROSITE" id="PS50943">
    <property type="entry name" value="HTH_CROC1"/>
    <property type="match status" value="1"/>
</dbReference>
<dbReference type="InterPro" id="IPR001387">
    <property type="entry name" value="Cro/C1-type_HTH"/>
</dbReference>
<sequence length="207" mass="23624">MTNGTLVKNLNSLMLQHNLNAMGLSRLANIPQPTLHHLLSGKTKKPRALLIKKLAQFFNISILALLESDIANQPLIQIINLPILSWNQETLSFHEQPVREEGVYGAYPNESFAFHIYKKFCHSPWPNQSLAILAKNASFNDATYGLVYFKKYGLILNKIHKEKDNFFIKYQGTGQDSLLLKINLEEAQWFGKLLELRLIGQALTDYL</sequence>
<proteinExistence type="predicted"/>
<dbReference type="Pfam" id="PF13443">
    <property type="entry name" value="HTH_26"/>
    <property type="match status" value="1"/>
</dbReference>
<dbReference type="EMBL" id="UGNV01000002">
    <property type="protein sequence ID" value="STX55488.1"/>
    <property type="molecule type" value="Genomic_DNA"/>
</dbReference>
<dbReference type="SMART" id="SM00530">
    <property type="entry name" value="HTH_XRE"/>
    <property type="match status" value="1"/>
</dbReference>
<dbReference type="Gene3D" id="1.10.260.40">
    <property type="entry name" value="lambda repressor-like DNA-binding domains"/>
    <property type="match status" value="1"/>
</dbReference>